<dbReference type="Proteomes" id="UP001139157">
    <property type="component" value="Unassembled WGS sequence"/>
</dbReference>
<gene>
    <name evidence="1" type="ORF">NDR86_13650</name>
</gene>
<reference evidence="1" key="1">
    <citation type="submission" date="2022-06" db="EMBL/GenBank/DDBJ databases">
        <title>Novel species in genus nocardia.</title>
        <authorList>
            <person name="Li F."/>
        </authorList>
    </citation>
    <scope>NUCLEOTIDE SEQUENCE</scope>
    <source>
        <strain evidence="1">CDC141</strain>
    </source>
</reference>
<evidence type="ECO:0000313" key="1">
    <source>
        <dbReference type="EMBL" id="MCM6774520.1"/>
    </source>
</evidence>
<protein>
    <submittedName>
        <fullName evidence="1">DUF6283 family protein</fullName>
    </submittedName>
</protein>
<evidence type="ECO:0000313" key="2">
    <source>
        <dbReference type="Proteomes" id="UP001139157"/>
    </source>
</evidence>
<dbReference type="RefSeq" id="WP_251912192.1">
    <property type="nucleotide sequence ID" value="NZ_JAMRXG010000005.1"/>
</dbReference>
<accession>A0A9X2IY28</accession>
<sequence length="134" mass="14913">MTAPQHPHCDDPAEPIESVRHRKFPCAECPWRRDTAPGQFSQDRFDYLAATTGSPGQEVWLDAPLFACHKSPEGHEEACAGWLATVGYYHLGVRLAVHSKRLDPAALEAGPDWPELHTSYSDMVEAKAHRPETP</sequence>
<dbReference type="AlphaFoldDB" id="A0A9X2IY28"/>
<keyword evidence="2" id="KW-1185">Reference proteome</keyword>
<proteinExistence type="predicted"/>
<dbReference type="EMBL" id="JAMRXG010000005">
    <property type="protein sequence ID" value="MCM6774520.1"/>
    <property type="molecule type" value="Genomic_DNA"/>
</dbReference>
<dbReference type="InterPro" id="IPR046250">
    <property type="entry name" value="DUF6283"/>
</dbReference>
<comment type="caution">
    <text evidence="1">The sequence shown here is derived from an EMBL/GenBank/DDBJ whole genome shotgun (WGS) entry which is preliminary data.</text>
</comment>
<dbReference type="Pfam" id="PF19800">
    <property type="entry name" value="DUF6283"/>
    <property type="match status" value="1"/>
</dbReference>
<organism evidence="1 2">
    <name type="scientific">Nocardia pulmonis</name>
    <dbReference type="NCBI Taxonomy" id="2951408"/>
    <lineage>
        <taxon>Bacteria</taxon>
        <taxon>Bacillati</taxon>
        <taxon>Actinomycetota</taxon>
        <taxon>Actinomycetes</taxon>
        <taxon>Mycobacteriales</taxon>
        <taxon>Nocardiaceae</taxon>
        <taxon>Nocardia</taxon>
    </lineage>
</organism>
<name>A0A9X2IY28_9NOCA</name>